<dbReference type="PANTHER" id="PTHR33932">
    <property type="entry name" value="NA(+)/H(+) ANTIPORTER SUBUNIT B"/>
    <property type="match status" value="1"/>
</dbReference>
<evidence type="ECO:0000256" key="6">
    <source>
        <dbReference type="SAM" id="Phobius"/>
    </source>
</evidence>
<keyword evidence="4 6" id="KW-1133">Transmembrane helix</keyword>
<feature type="domain" description="MrpA C-terminal/MbhE" evidence="8">
    <location>
        <begin position="17"/>
        <end position="86"/>
    </location>
</feature>
<evidence type="ECO:0000256" key="1">
    <source>
        <dbReference type="ARBA" id="ARBA00004651"/>
    </source>
</evidence>
<evidence type="ECO:0000256" key="4">
    <source>
        <dbReference type="ARBA" id="ARBA00022989"/>
    </source>
</evidence>
<dbReference type="Pfam" id="PF04039">
    <property type="entry name" value="MnhB"/>
    <property type="match status" value="1"/>
</dbReference>
<accession>A0A3B1AH93</accession>
<dbReference type="InterPro" id="IPR046806">
    <property type="entry name" value="MrpA_C/MbhE"/>
</dbReference>
<dbReference type="PANTHER" id="PTHR33932:SF4">
    <property type="entry name" value="NA(+)_H(+) ANTIPORTER SUBUNIT B"/>
    <property type="match status" value="1"/>
</dbReference>
<reference evidence="9" key="1">
    <citation type="submission" date="2018-06" db="EMBL/GenBank/DDBJ databases">
        <authorList>
            <person name="Zhirakovskaya E."/>
        </authorList>
    </citation>
    <scope>NUCLEOTIDE SEQUENCE</scope>
</reference>
<evidence type="ECO:0000313" key="9">
    <source>
        <dbReference type="EMBL" id="VAX05289.1"/>
    </source>
</evidence>
<dbReference type="EMBL" id="UOFX01000004">
    <property type="protein sequence ID" value="VAX05289.1"/>
    <property type="molecule type" value="Genomic_DNA"/>
</dbReference>
<feature type="domain" description="Na+/H+ antiporter MnhB subunit-related protein" evidence="7">
    <location>
        <begin position="100"/>
        <end position="144"/>
    </location>
</feature>
<evidence type="ECO:0000256" key="3">
    <source>
        <dbReference type="ARBA" id="ARBA00022692"/>
    </source>
</evidence>
<evidence type="ECO:0000259" key="8">
    <source>
        <dbReference type="Pfam" id="PF20501"/>
    </source>
</evidence>
<keyword evidence="3 6" id="KW-0812">Transmembrane</keyword>
<proteinExistence type="predicted"/>
<dbReference type="GO" id="GO:0005886">
    <property type="term" value="C:plasma membrane"/>
    <property type="evidence" value="ECO:0007669"/>
    <property type="project" value="UniProtKB-SubCell"/>
</dbReference>
<feature type="transmembrane region" description="Helical" evidence="6">
    <location>
        <begin position="101"/>
        <end position="121"/>
    </location>
</feature>
<comment type="subcellular location">
    <subcellularLocation>
        <location evidence="1">Cell membrane</location>
        <topology evidence="1">Multi-pass membrane protein</topology>
    </subcellularLocation>
</comment>
<keyword evidence="2" id="KW-1003">Cell membrane</keyword>
<protein>
    <submittedName>
        <fullName evidence="9">Na(+) H(+) antiporter subunit B</fullName>
    </submittedName>
</protein>
<gene>
    <name evidence="9" type="ORF">MNBD_GAMMA26-688</name>
</gene>
<dbReference type="InterPro" id="IPR050622">
    <property type="entry name" value="CPA3_antiporter_subunitB"/>
</dbReference>
<dbReference type="Pfam" id="PF20501">
    <property type="entry name" value="MbhE"/>
    <property type="match status" value="1"/>
</dbReference>
<sequence length="144" mass="14807">MTEHGKGETPLRLLLVLLLSVLAAGLSYAVLSLPLQAPGLSSHVAANLETSGVSNPVTAVLLNFRGYDTLLELGVLLLALLGVWSLGAVPERRESPAGPVLDMLSRLLVPLLILVAGYLLWVGTHAPGGAFQAGSVLAAAGVLL</sequence>
<dbReference type="InterPro" id="IPR007182">
    <property type="entry name" value="MnhB"/>
</dbReference>
<evidence type="ECO:0000256" key="2">
    <source>
        <dbReference type="ARBA" id="ARBA00022475"/>
    </source>
</evidence>
<keyword evidence="5 6" id="KW-0472">Membrane</keyword>
<evidence type="ECO:0000259" key="7">
    <source>
        <dbReference type="Pfam" id="PF04039"/>
    </source>
</evidence>
<organism evidence="9">
    <name type="scientific">hydrothermal vent metagenome</name>
    <dbReference type="NCBI Taxonomy" id="652676"/>
    <lineage>
        <taxon>unclassified sequences</taxon>
        <taxon>metagenomes</taxon>
        <taxon>ecological metagenomes</taxon>
    </lineage>
</organism>
<feature type="transmembrane region" description="Helical" evidence="6">
    <location>
        <begin position="70"/>
        <end position="89"/>
    </location>
</feature>
<evidence type="ECO:0000256" key="5">
    <source>
        <dbReference type="ARBA" id="ARBA00023136"/>
    </source>
</evidence>
<feature type="non-terminal residue" evidence="9">
    <location>
        <position position="144"/>
    </location>
</feature>
<dbReference type="AlphaFoldDB" id="A0A3B1AH93"/>
<name>A0A3B1AH93_9ZZZZ</name>